<dbReference type="SUPFAM" id="SSF48695">
    <property type="entry name" value="Multiheme cytochromes"/>
    <property type="match status" value="1"/>
</dbReference>
<dbReference type="AlphaFoldDB" id="A0A3S0KUG1"/>
<dbReference type="InterPro" id="IPR008964">
    <property type="entry name" value="Invasin/intimin_cell_adhesion"/>
</dbReference>
<evidence type="ECO:0000313" key="3">
    <source>
        <dbReference type="Proteomes" id="UP000267448"/>
    </source>
</evidence>
<keyword evidence="3" id="KW-1185">Reference proteome</keyword>
<protein>
    <recommendedName>
        <fullName evidence="1">Fibronectin type-III domain-containing protein</fullName>
    </recommendedName>
</protein>
<proteinExistence type="predicted"/>
<dbReference type="CDD" id="cd00063">
    <property type="entry name" value="FN3"/>
    <property type="match status" value="1"/>
</dbReference>
<dbReference type="EMBL" id="RXNU01000005">
    <property type="protein sequence ID" value="RTR38721.1"/>
    <property type="molecule type" value="Genomic_DNA"/>
</dbReference>
<dbReference type="PROSITE" id="PS50853">
    <property type="entry name" value="FN3"/>
    <property type="match status" value="1"/>
</dbReference>
<comment type="caution">
    <text evidence="2">The sequence shown here is derived from an EMBL/GenBank/DDBJ whole genome shotgun (WGS) entry which is preliminary data.</text>
</comment>
<dbReference type="InterPro" id="IPR003961">
    <property type="entry name" value="FN3_dom"/>
</dbReference>
<dbReference type="OrthoDB" id="9814800at2"/>
<dbReference type="SUPFAM" id="SSF49265">
    <property type="entry name" value="Fibronectin type III"/>
    <property type="match status" value="1"/>
</dbReference>
<dbReference type="RefSeq" id="WP_126520337.1">
    <property type="nucleotide sequence ID" value="NZ_RXNU01000005.1"/>
</dbReference>
<dbReference type="InterPro" id="IPR036280">
    <property type="entry name" value="Multihaem_cyt_sf"/>
</dbReference>
<dbReference type="Pfam" id="PF00041">
    <property type="entry name" value="fn3"/>
    <property type="match status" value="1"/>
</dbReference>
<organism evidence="2 3">
    <name type="scientific">Shewanella canadensis</name>
    <dbReference type="NCBI Taxonomy" id="271096"/>
    <lineage>
        <taxon>Bacteria</taxon>
        <taxon>Pseudomonadati</taxon>
        <taxon>Pseudomonadota</taxon>
        <taxon>Gammaproteobacteria</taxon>
        <taxon>Alteromonadales</taxon>
        <taxon>Shewanellaceae</taxon>
        <taxon>Shewanella</taxon>
    </lineage>
</organism>
<dbReference type="InterPro" id="IPR036116">
    <property type="entry name" value="FN3_sf"/>
</dbReference>
<gene>
    <name evidence="2" type="ORF">EKG38_11140</name>
</gene>
<dbReference type="SUPFAM" id="SSF49373">
    <property type="entry name" value="Invasin/intimin cell-adhesion fragments"/>
    <property type="match status" value="1"/>
</dbReference>
<evidence type="ECO:0000313" key="2">
    <source>
        <dbReference type="EMBL" id="RTR38721.1"/>
    </source>
</evidence>
<reference evidence="2 3" key="1">
    <citation type="submission" date="2018-12" db="EMBL/GenBank/DDBJ databases">
        <authorList>
            <person name="Yu L."/>
        </authorList>
    </citation>
    <scope>NUCLEOTIDE SEQUENCE [LARGE SCALE GENOMIC DNA]</scope>
    <source>
        <strain evidence="2 3">HAW-EB2</strain>
    </source>
</reference>
<evidence type="ECO:0000259" key="1">
    <source>
        <dbReference type="PROSITE" id="PS50853"/>
    </source>
</evidence>
<dbReference type="Gene3D" id="2.60.40.10">
    <property type="entry name" value="Immunoglobulins"/>
    <property type="match status" value="2"/>
</dbReference>
<dbReference type="Gene3D" id="1.10.1130.10">
    <property type="entry name" value="Flavocytochrome C3, Chain A"/>
    <property type="match status" value="1"/>
</dbReference>
<dbReference type="Proteomes" id="UP000267448">
    <property type="component" value="Unassembled WGS sequence"/>
</dbReference>
<accession>A0A3S0KUG1</accession>
<dbReference type="InterPro" id="IPR013783">
    <property type="entry name" value="Ig-like_fold"/>
</dbReference>
<feature type="domain" description="Fibronectin type-III" evidence="1">
    <location>
        <begin position="663"/>
        <end position="767"/>
    </location>
</feature>
<sequence>MFTLVTALAADTVPTDIKQPGTQQGEIGNLESPNKCDNCHGGYNSSVEPAHNWRSSMMAHAGRDPIFWATVAIAEQDFDGSGDLCIRCHSTSGWLGGRSTPTDGSGLAARDSDGVDCDYCHKLTNSDNSEHQGTMNVPFIANEAEPNFDSVFDWDEPFTGVEGYLGSGMSSMFGGSDKLGPYNNAEARHQFLKSNFHRDRDFCGTCHDVSNPVVGNLAHNHGIQPTADPIIANGILGGAVDGKAAFNNPPYKYGIVERTFSEYKAGQISETLVADYPTLPDDLQGGALEAIYKAATLNGTTDGNYQNPAAPRYFSCQSCHMRPVTGKGANKRGVPLRTDLPLHDLTGGNYWMPEVIAYLDGKGKLRLGGDMSQDNTDAMLDGVLRAKEQLELAATVTIMGDPGSVKVVNHTGHKLISGYPEGRRMWLNIKWYDGTGSLIREDGEYGDLSINLKGQTLTVRSLLDLEATNTKIYEAHMGMTKEWAMQLINLGYPANLPLSYDRMSGNINCELGNLAQIDANGNSLAPCTDNPEHHDTFHFVLNNTVVKDNRIPPFGMSYELARIRNTLPMPVEQYGGNPGGIYDYFDEVPLNVPTGAQSAKVNLMYQPTSWEYIQFLYLANNGTDPNTGGNEFLGEEGLNILDAWQNTSMAEPYVMASTIWGTPPGECNATTPNFLTANPAEKQVELNWQEVTSESEISGYKLYYDQAGKAQLIEELSCTPDSILECTSYTDTDLTNGQQYCYKVTSYNNVCESDFSNILCAIPVQPGQESLAGVAEPIQTGKWVKEGKGKHQTITFVVTNEFNQGEDVVLQVTVTDESDLPISGATVTFMIDGAESRELASVVSDENGIAQASWSTDAPNKKGVGGTAVGEYVVFINGVTASGYVWDQNQTSKTFLIVQ</sequence>
<name>A0A3S0KUG1_9GAMM</name>